<name>A0A1Y0HMZ2_9BACT</name>
<organism evidence="1 2">
    <name type="scientific">Sulfurospirillum diekertiae</name>
    <dbReference type="NCBI Taxonomy" id="1854492"/>
    <lineage>
        <taxon>Bacteria</taxon>
        <taxon>Pseudomonadati</taxon>
        <taxon>Campylobacterota</taxon>
        <taxon>Epsilonproteobacteria</taxon>
        <taxon>Campylobacterales</taxon>
        <taxon>Sulfurospirillaceae</taxon>
        <taxon>Sulfurospirillum</taxon>
    </lineage>
</organism>
<gene>
    <name evidence="1" type="ORF">Sdiek1_1532</name>
</gene>
<dbReference type="OrthoDB" id="9788127at2"/>
<accession>A0A1Y0HMZ2</accession>
<evidence type="ECO:0000313" key="2">
    <source>
        <dbReference type="Proteomes" id="UP000196005"/>
    </source>
</evidence>
<dbReference type="SUPFAM" id="SSF89095">
    <property type="entry name" value="GatB/YqeY motif"/>
    <property type="match status" value="1"/>
</dbReference>
<dbReference type="InterPro" id="IPR019004">
    <property type="entry name" value="YqeY/Aim41"/>
</dbReference>
<dbReference type="RefSeq" id="WP_087438616.1">
    <property type="nucleotide sequence ID" value="NZ_CP021416.1"/>
</dbReference>
<protein>
    <recommendedName>
        <fullName evidence="3">Yqey-like protein</fullName>
    </recommendedName>
</protein>
<dbReference type="InterPro" id="IPR042184">
    <property type="entry name" value="YqeY/Aim41_N"/>
</dbReference>
<dbReference type="PANTHER" id="PTHR28055">
    <property type="entry name" value="ALTERED INHERITANCE OF MITOCHONDRIA PROTEIN 41, MITOCHONDRIAL"/>
    <property type="match status" value="1"/>
</dbReference>
<evidence type="ECO:0008006" key="3">
    <source>
        <dbReference type="Google" id="ProtNLM"/>
    </source>
</evidence>
<proteinExistence type="predicted"/>
<dbReference type="GO" id="GO:0016884">
    <property type="term" value="F:carbon-nitrogen ligase activity, with glutamine as amido-N-donor"/>
    <property type="evidence" value="ECO:0007669"/>
    <property type="project" value="InterPro"/>
</dbReference>
<dbReference type="InterPro" id="IPR023168">
    <property type="entry name" value="GatB_Yqey_C_2"/>
</dbReference>
<dbReference type="KEGG" id="suls:Sdiek1_1532"/>
<keyword evidence="2" id="KW-1185">Reference proteome</keyword>
<dbReference type="EMBL" id="CP021416">
    <property type="protein sequence ID" value="ARU48695.1"/>
    <property type="molecule type" value="Genomic_DNA"/>
</dbReference>
<dbReference type="Gene3D" id="1.10.1510.10">
    <property type="entry name" value="Uncharacterised protein YqeY/AIM41 PF09424, N-terminal domain"/>
    <property type="match status" value="1"/>
</dbReference>
<dbReference type="InterPro" id="IPR003789">
    <property type="entry name" value="Asn/Gln_tRNA_amidoTrase-B-like"/>
</dbReference>
<dbReference type="AlphaFoldDB" id="A0A1Y0HMZ2"/>
<dbReference type="PANTHER" id="PTHR28055:SF1">
    <property type="entry name" value="ALTERED INHERITANCE OF MITOCHONDRIA PROTEIN 41, MITOCHONDRIAL"/>
    <property type="match status" value="1"/>
</dbReference>
<dbReference type="Proteomes" id="UP000196005">
    <property type="component" value="Chromosome"/>
</dbReference>
<reference evidence="2" key="1">
    <citation type="submission" date="2017-05" db="EMBL/GenBank/DDBJ databases">
        <title>Dechlorination kinetics govern the competition between two new strains of the genus Sulfurospirillum.</title>
        <authorList>
            <person name="Buttet G.F."/>
            <person name="Murray A.M."/>
            <person name="Goris T."/>
            <person name="Burion M."/>
            <person name="Lin B."/>
            <person name="Rolle M."/>
            <person name="Maillard J."/>
        </authorList>
    </citation>
    <scope>NUCLEOTIDE SEQUENCE [LARGE SCALE GENOMIC DNA]</scope>
    <source>
        <strain evidence="2">SL2-1</strain>
    </source>
</reference>
<dbReference type="Pfam" id="PF09424">
    <property type="entry name" value="YqeY"/>
    <property type="match status" value="1"/>
</dbReference>
<dbReference type="Gene3D" id="1.10.10.410">
    <property type="match status" value="1"/>
</dbReference>
<sequence>MSELKSKLQDDLKDAMKTKDTFKRDVIRFLMSALKQIEVDERKELSDSDIVKIIQKSLKQREDALSAFKDAGREDLYEKELAEATILKSYLPQQLSDESLKVIIQKHILATGATSLKEIGKIMAGVLAECEGVADGKRINTIAKELLS</sequence>
<evidence type="ECO:0000313" key="1">
    <source>
        <dbReference type="EMBL" id="ARU48695.1"/>
    </source>
</evidence>